<dbReference type="Pfam" id="PF17919">
    <property type="entry name" value="RT_RNaseH_2"/>
    <property type="match status" value="1"/>
</dbReference>
<feature type="compositionally biased region" description="Low complexity" evidence="2">
    <location>
        <begin position="852"/>
        <end position="861"/>
    </location>
</feature>
<name>A0A388K1T1_CHABU</name>
<organism evidence="4 5">
    <name type="scientific">Chara braunii</name>
    <name type="common">Braun's stonewort</name>
    <dbReference type="NCBI Taxonomy" id="69332"/>
    <lineage>
        <taxon>Eukaryota</taxon>
        <taxon>Viridiplantae</taxon>
        <taxon>Streptophyta</taxon>
        <taxon>Charophyceae</taxon>
        <taxon>Charales</taxon>
        <taxon>Characeae</taxon>
        <taxon>Chara</taxon>
    </lineage>
</organism>
<evidence type="ECO:0000313" key="5">
    <source>
        <dbReference type="Proteomes" id="UP000265515"/>
    </source>
</evidence>
<dbReference type="FunFam" id="3.10.20.370:FF:000001">
    <property type="entry name" value="Retrovirus-related Pol polyprotein from transposon 17.6-like protein"/>
    <property type="match status" value="1"/>
</dbReference>
<protein>
    <recommendedName>
        <fullName evidence="3">Reverse transcriptase/retrotransposon-derived protein RNase H-like domain-containing protein</fullName>
    </recommendedName>
</protein>
<dbReference type="OrthoDB" id="422540at2759"/>
<dbReference type="GO" id="GO:0003824">
    <property type="term" value="F:catalytic activity"/>
    <property type="evidence" value="ECO:0007669"/>
    <property type="project" value="UniProtKB-KW"/>
</dbReference>
<feature type="compositionally biased region" description="Basic and acidic residues" evidence="2">
    <location>
        <begin position="486"/>
        <end position="501"/>
    </location>
</feature>
<feature type="region of interest" description="Disordered" evidence="2">
    <location>
        <begin position="259"/>
        <end position="283"/>
    </location>
</feature>
<dbReference type="EMBL" id="BFEA01000045">
    <property type="protein sequence ID" value="GBG64011.1"/>
    <property type="molecule type" value="Genomic_DNA"/>
</dbReference>
<feature type="region of interest" description="Disordered" evidence="2">
    <location>
        <begin position="834"/>
        <end position="866"/>
    </location>
</feature>
<comment type="caution">
    <text evidence="4">The sequence shown here is derived from an EMBL/GenBank/DDBJ whole genome shotgun (WGS) entry which is preliminary data.</text>
</comment>
<feature type="region of interest" description="Disordered" evidence="2">
    <location>
        <begin position="486"/>
        <end position="505"/>
    </location>
</feature>
<dbReference type="Proteomes" id="UP000265515">
    <property type="component" value="Unassembled WGS sequence"/>
</dbReference>
<dbReference type="Gene3D" id="3.30.70.270">
    <property type="match status" value="1"/>
</dbReference>
<dbReference type="AlphaFoldDB" id="A0A388K1T1"/>
<dbReference type="InterPro" id="IPR043128">
    <property type="entry name" value="Rev_trsase/Diguanyl_cyclase"/>
</dbReference>
<dbReference type="SUPFAM" id="SSF56672">
    <property type="entry name" value="DNA/RNA polymerases"/>
    <property type="match status" value="1"/>
</dbReference>
<evidence type="ECO:0000256" key="1">
    <source>
        <dbReference type="ARBA" id="ARBA00023268"/>
    </source>
</evidence>
<dbReference type="PANTHER" id="PTHR37984:SF5">
    <property type="entry name" value="PROTEIN NYNRIN-LIKE"/>
    <property type="match status" value="1"/>
</dbReference>
<keyword evidence="1" id="KW-0511">Multifunctional enzyme</keyword>
<dbReference type="CDD" id="cd09274">
    <property type="entry name" value="RNase_HI_RT_Ty3"/>
    <property type="match status" value="1"/>
</dbReference>
<proteinExistence type="predicted"/>
<dbReference type="PANTHER" id="PTHR37984">
    <property type="entry name" value="PROTEIN CBG26694"/>
    <property type="match status" value="1"/>
</dbReference>
<feature type="compositionally biased region" description="Acidic residues" evidence="2">
    <location>
        <begin position="1007"/>
        <end position="1019"/>
    </location>
</feature>
<gene>
    <name evidence="4" type="ORF">CBR_g40256</name>
</gene>
<sequence length="1067" mass="120624">MPVDVKDGVSVVLPEDGAWTDLEPAYQTVMLKGEDAFLWIETVWANVNLTRLSPSLMDLEFRGTVEARGWVYLSKDGENAMVVELALGNAPDELFRKAEAEVVWVSCQRREMEMERAEVRVELGDRGSMRRPVRTMRCVLPPFLVDAVFETRSRLVRICQSMMNLGLYQCARQDFFRLSVEMGSFEGNWADELTEILSCLSLDNIYVSSPVHWGIVYRNMAIGETFLEGVKELFYDEEDDFRLWSLRERVLGWLDSEGTTKTRGGQKASKEGPDTGVAGEASSSEGGLRKIVSSLARALNKNQGYLADAKKKLTFDGENITEFLIDYENLAALLKWTEEEKMDHLGQHVSLSLGRDIIPIVASSRSWKETGDVMMRKYLAAEKMATEADLAAVQRKNFATYNDFLREFTLVALRIPGVTDRIMSTYFLRQFSEFDKDKILSAYQQTSKFVNTRDVDFSMGTDLAEKTVVTETLALLKEGEIIDLTSRTDDKPDPTKTDKISQRPTPLRTTTEVRAFLGVVDFWRIFIKNFAKIAEPIRTMIREEGTMDWTEEREGAVQTLKDVLTSEQVALSAPCFNDEVGQPFILETDGGPLAVGGVLIQRDEGGKERPIRFESRTLNSAERRYSQFKKEVLAILHCLKTFQVYLFGRRFILRIDPTNVAGALKNYKPIDPMVGRWVGFIWQLDYKIEQIAGIRNKADGLSRVCITPEGVEDAEPIDAFLEFEGGTLAVDNEVMDEGCASVELLIRTLEKGAPAVVAELREGPVTTRGRKEERESWGAIVGPKLDDDPRMTTEELIEARCQQVFKNEEVMEDIANRVLDSRMRDKARWDQGLKERKMEFGNENDSGAINRSAGGEEAGSSQGRRTAKRKLYIGLMGGPVVSRGGRKCLCRRPSPLRKGEGIKISSGSEGERGRANMGGRGDTEMRGKARASDEERDEECERREPWDEERGERQDMRNEQENEEEKRESTLEGKSGHGNCEGYGTGTKIPFTYDPKNLAGGYSPIQTEDEEDEEEDVQEVIEISSGDERDEISRPREERRPPMHQPGNGAFRWEDEFGPTPSHRFQQ</sequence>
<dbReference type="Gene3D" id="3.10.20.370">
    <property type="match status" value="1"/>
</dbReference>
<feature type="region of interest" description="Disordered" evidence="2">
    <location>
        <begin position="884"/>
        <end position="1067"/>
    </location>
</feature>
<evidence type="ECO:0000256" key="2">
    <source>
        <dbReference type="SAM" id="MobiDB-lite"/>
    </source>
</evidence>
<keyword evidence="5" id="KW-1185">Reference proteome</keyword>
<dbReference type="Gramene" id="GBG64011">
    <property type="protein sequence ID" value="GBG64011"/>
    <property type="gene ID" value="CBR_g40256"/>
</dbReference>
<evidence type="ECO:0000259" key="3">
    <source>
        <dbReference type="Pfam" id="PF17919"/>
    </source>
</evidence>
<evidence type="ECO:0000313" key="4">
    <source>
        <dbReference type="EMBL" id="GBG64011.1"/>
    </source>
</evidence>
<accession>A0A388K1T1</accession>
<dbReference type="InterPro" id="IPR050951">
    <property type="entry name" value="Retrovirus_Pol_polyprotein"/>
</dbReference>
<feature type="compositionally biased region" description="Basic and acidic residues" evidence="2">
    <location>
        <begin position="1031"/>
        <end position="1041"/>
    </location>
</feature>
<reference evidence="4 5" key="1">
    <citation type="journal article" date="2018" name="Cell">
        <title>The Chara Genome: Secondary Complexity and Implications for Plant Terrestrialization.</title>
        <authorList>
            <person name="Nishiyama T."/>
            <person name="Sakayama H."/>
            <person name="Vries J.D."/>
            <person name="Buschmann H."/>
            <person name="Saint-Marcoux D."/>
            <person name="Ullrich K.K."/>
            <person name="Haas F.B."/>
            <person name="Vanderstraeten L."/>
            <person name="Becker D."/>
            <person name="Lang D."/>
            <person name="Vosolsobe S."/>
            <person name="Rombauts S."/>
            <person name="Wilhelmsson P.K.I."/>
            <person name="Janitza P."/>
            <person name="Kern R."/>
            <person name="Heyl A."/>
            <person name="Rumpler F."/>
            <person name="Villalobos L.I.A.C."/>
            <person name="Clay J.M."/>
            <person name="Skokan R."/>
            <person name="Toyoda A."/>
            <person name="Suzuki Y."/>
            <person name="Kagoshima H."/>
            <person name="Schijlen E."/>
            <person name="Tajeshwar N."/>
            <person name="Catarino B."/>
            <person name="Hetherington A.J."/>
            <person name="Saltykova A."/>
            <person name="Bonnot C."/>
            <person name="Breuninger H."/>
            <person name="Symeonidi A."/>
            <person name="Radhakrishnan G.V."/>
            <person name="Van Nieuwerburgh F."/>
            <person name="Deforce D."/>
            <person name="Chang C."/>
            <person name="Karol K.G."/>
            <person name="Hedrich R."/>
            <person name="Ulvskov P."/>
            <person name="Glockner G."/>
            <person name="Delwiche C.F."/>
            <person name="Petrasek J."/>
            <person name="Van de Peer Y."/>
            <person name="Friml J."/>
            <person name="Beilby M."/>
            <person name="Dolan L."/>
            <person name="Kohara Y."/>
            <person name="Sugano S."/>
            <person name="Fujiyama A."/>
            <person name="Delaux P.-M."/>
            <person name="Quint M."/>
            <person name="TheiBen G."/>
            <person name="Hagemann M."/>
            <person name="Harholt J."/>
            <person name="Dunand C."/>
            <person name="Zachgo S."/>
            <person name="Langdale J."/>
            <person name="Maumus F."/>
            <person name="Straeten D.V.D."/>
            <person name="Gould S.B."/>
            <person name="Rensing S.A."/>
        </authorList>
    </citation>
    <scope>NUCLEOTIDE SEQUENCE [LARGE SCALE GENOMIC DNA]</scope>
    <source>
        <strain evidence="4 5">S276</strain>
    </source>
</reference>
<feature type="domain" description="Reverse transcriptase/retrotransposon-derived protein RNase H-like" evidence="3">
    <location>
        <begin position="549"/>
        <end position="652"/>
    </location>
</feature>
<dbReference type="InterPro" id="IPR041577">
    <property type="entry name" value="RT_RNaseH_2"/>
</dbReference>
<feature type="compositionally biased region" description="Basic and acidic residues" evidence="2">
    <location>
        <begin position="921"/>
        <end position="975"/>
    </location>
</feature>
<dbReference type="InterPro" id="IPR043502">
    <property type="entry name" value="DNA/RNA_pol_sf"/>
</dbReference>